<evidence type="ECO:0000313" key="2">
    <source>
        <dbReference type="EMBL" id="KAK1409756.1"/>
    </source>
</evidence>
<dbReference type="Proteomes" id="UP001229421">
    <property type="component" value="Unassembled WGS sequence"/>
</dbReference>
<name>A0AAD8NIV9_TARER</name>
<organism evidence="2 3">
    <name type="scientific">Tagetes erecta</name>
    <name type="common">African marigold</name>
    <dbReference type="NCBI Taxonomy" id="13708"/>
    <lineage>
        <taxon>Eukaryota</taxon>
        <taxon>Viridiplantae</taxon>
        <taxon>Streptophyta</taxon>
        <taxon>Embryophyta</taxon>
        <taxon>Tracheophyta</taxon>
        <taxon>Spermatophyta</taxon>
        <taxon>Magnoliopsida</taxon>
        <taxon>eudicotyledons</taxon>
        <taxon>Gunneridae</taxon>
        <taxon>Pentapetalae</taxon>
        <taxon>asterids</taxon>
        <taxon>campanulids</taxon>
        <taxon>Asterales</taxon>
        <taxon>Asteraceae</taxon>
        <taxon>Asteroideae</taxon>
        <taxon>Heliantheae alliance</taxon>
        <taxon>Tageteae</taxon>
        <taxon>Tagetes</taxon>
    </lineage>
</organism>
<dbReference type="AlphaFoldDB" id="A0AAD8NIV9"/>
<proteinExistence type="predicted"/>
<comment type="caution">
    <text evidence="2">The sequence shown here is derived from an EMBL/GenBank/DDBJ whole genome shotgun (WGS) entry which is preliminary data.</text>
</comment>
<sequence>MQTQTQSPSSINHTPSSSSSSSSPNSPPHSSLTLHSHLASSTNSSSSLQSSSSFQFQFQSPSPSRCIGLNLLVKAIHQVTAGSVVGVPYIQRRIVTRRRRPIHFNNLIISTTIDSRSKSKSKSKLKMKTVRQRRANVTMPSKYRDSVLQPLTPKRRSERSSSIKIIGFDQRNEVRALEIGETYDWL</sequence>
<keyword evidence="3" id="KW-1185">Reference proteome</keyword>
<accession>A0AAD8NIV9</accession>
<gene>
    <name evidence="2" type="ORF">QVD17_36285</name>
</gene>
<evidence type="ECO:0000313" key="3">
    <source>
        <dbReference type="Proteomes" id="UP001229421"/>
    </source>
</evidence>
<dbReference type="EMBL" id="JAUHHV010000010">
    <property type="protein sequence ID" value="KAK1409756.1"/>
    <property type="molecule type" value="Genomic_DNA"/>
</dbReference>
<feature type="region of interest" description="Disordered" evidence="1">
    <location>
        <begin position="1"/>
        <end position="44"/>
    </location>
</feature>
<protein>
    <submittedName>
        <fullName evidence="2">Uncharacterized protein</fullName>
    </submittedName>
</protein>
<evidence type="ECO:0000256" key="1">
    <source>
        <dbReference type="SAM" id="MobiDB-lite"/>
    </source>
</evidence>
<reference evidence="2" key="1">
    <citation type="journal article" date="2023" name="bioRxiv">
        <title>Improved chromosome-level genome assembly for marigold (Tagetes erecta).</title>
        <authorList>
            <person name="Jiang F."/>
            <person name="Yuan L."/>
            <person name="Wang S."/>
            <person name="Wang H."/>
            <person name="Xu D."/>
            <person name="Wang A."/>
            <person name="Fan W."/>
        </authorList>
    </citation>
    <scope>NUCLEOTIDE SEQUENCE</scope>
    <source>
        <strain evidence="2">WSJ</strain>
        <tissue evidence="2">Leaf</tissue>
    </source>
</reference>
<feature type="compositionally biased region" description="Low complexity" evidence="1">
    <location>
        <begin position="7"/>
        <end position="44"/>
    </location>
</feature>